<keyword evidence="4" id="KW-0539">Nucleus</keyword>
<dbReference type="Gene3D" id="4.10.280.10">
    <property type="entry name" value="Helix-loop-helix DNA-binding domain"/>
    <property type="match status" value="1"/>
</dbReference>
<dbReference type="Proteomes" id="UP000806378">
    <property type="component" value="Unassembled WGS sequence"/>
</dbReference>
<dbReference type="Pfam" id="PF00010">
    <property type="entry name" value="HLH"/>
    <property type="match status" value="1"/>
</dbReference>
<evidence type="ECO:0000256" key="5">
    <source>
        <dbReference type="SAM" id="MobiDB-lite"/>
    </source>
</evidence>
<dbReference type="InterPro" id="IPR036638">
    <property type="entry name" value="HLH_DNA-bd_sf"/>
</dbReference>
<proteinExistence type="predicted"/>
<dbReference type="InterPro" id="IPR015660">
    <property type="entry name" value="MASH1/Ascl1a-like"/>
</dbReference>
<dbReference type="GO" id="GO:0000981">
    <property type="term" value="F:DNA-binding transcription factor activity, RNA polymerase II-specific"/>
    <property type="evidence" value="ECO:0007669"/>
    <property type="project" value="TreeGrafter"/>
</dbReference>
<dbReference type="SMART" id="SM00353">
    <property type="entry name" value="HLH"/>
    <property type="match status" value="1"/>
</dbReference>
<dbReference type="EMBL" id="MU089606">
    <property type="protein sequence ID" value="KAF7850525.1"/>
    <property type="molecule type" value="Genomic_DNA"/>
</dbReference>
<accession>A0A8T0CWW6</accession>
<gene>
    <name evidence="7" type="ORF">BT93_L5410</name>
</gene>
<keyword evidence="8" id="KW-1185">Reference proteome</keyword>
<feature type="region of interest" description="Disordered" evidence="5">
    <location>
        <begin position="85"/>
        <end position="106"/>
    </location>
</feature>
<evidence type="ECO:0000259" key="6">
    <source>
        <dbReference type="PROSITE" id="PS50888"/>
    </source>
</evidence>
<organism evidence="7 8">
    <name type="scientific">Corymbia citriodora subsp. variegata</name>
    <dbReference type="NCBI Taxonomy" id="360336"/>
    <lineage>
        <taxon>Eukaryota</taxon>
        <taxon>Viridiplantae</taxon>
        <taxon>Streptophyta</taxon>
        <taxon>Embryophyta</taxon>
        <taxon>Tracheophyta</taxon>
        <taxon>Spermatophyta</taxon>
        <taxon>Magnoliopsida</taxon>
        <taxon>eudicotyledons</taxon>
        <taxon>Gunneridae</taxon>
        <taxon>Pentapetalae</taxon>
        <taxon>rosids</taxon>
        <taxon>malvids</taxon>
        <taxon>Myrtales</taxon>
        <taxon>Myrtaceae</taxon>
        <taxon>Myrtoideae</taxon>
        <taxon>Eucalypteae</taxon>
        <taxon>Corymbia</taxon>
    </lineage>
</organism>
<keyword evidence="3" id="KW-0804">Transcription</keyword>
<evidence type="ECO:0000256" key="3">
    <source>
        <dbReference type="ARBA" id="ARBA00023163"/>
    </source>
</evidence>
<dbReference type="SUPFAM" id="SSF47459">
    <property type="entry name" value="HLH, helix-loop-helix DNA-binding domain"/>
    <property type="match status" value="1"/>
</dbReference>
<evidence type="ECO:0000256" key="2">
    <source>
        <dbReference type="ARBA" id="ARBA00023015"/>
    </source>
</evidence>
<dbReference type="PANTHER" id="PTHR13935">
    <property type="entry name" value="ACHAETE-SCUTE TRANSCRIPTION FACTOR-RELATED"/>
    <property type="match status" value="1"/>
</dbReference>
<dbReference type="AlphaFoldDB" id="A0A8T0CWW6"/>
<name>A0A8T0CWW6_CORYI</name>
<reference evidence="7" key="1">
    <citation type="submission" date="2020-05" db="EMBL/GenBank/DDBJ databases">
        <title>WGS assembly of Corymbia citriodora subspecies variegata.</title>
        <authorList>
            <person name="Barry K."/>
            <person name="Hundley H."/>
            <person name="Shu S."/>
            <person name="Jenkins J."/>
            <person name="Grimwood J."/>
            <person name="Baten A."/>
        </authorList>
    </citation>
    <scope>NUCLEOTIDE SEQUENCE</scope>
    <source>
        <strain evidence="7">CV2-018</strain>
    </source>
</reference>
<dbReference type="PANTHER" id="PTHR13935:SF63">
    <property type="entry name" value="BHLH DOMAIN-CONTAINING PROTEIN"/>
    <property type="match status" value="1"/>
</dbReference>
<dbReference type="GO" id="GO:0046983">
    <property type="term" value="F:protein dimerization activity"/>
    <property type="evidence" value="ECO:0007669"/>
    <property type="project" value="InterPro"/>
</dbReference>
<evidence type="ECO:0000256" key="4">
    <source>
        <dbReference type="ARBA" id="ARBA00023242"/>
    </source>
</evidence>
<dbReference type="GO" id="GO:0090575">
    <property type="term" value="C:RNA polymerase II transcription regulator complex"/>
    <property type="evidence" value="ECO:0007669"/>
    <property type="project" value="TreeGrafter"/>
</dbReference>
<evidence type="ECO:0000313" key="8">
    <source>
        <dbReference type="Proteomes" id="UP000806378"/>
    </source>
</evidence>
<dbReference type="Gramene" id="rna-gnl|WGS:JABURB|Cocit.L5410.1">
    <property type="protein sequence ID" value="cds-KAF7850525.1"/>
    <property type="gene ID" value="gene-BT93_L5410"/>
</dbReference>
<dbReference type="OrthoDB" id="752507at2759"/>
<evidence type="ECO:0000256" key="1">
    <source>
        <dbReference type="ARBA" id="ARBA00004123"/>
    </source>
</evidence>
<feature type="domain" description="BHLH" evidence="6">
    <location>
        <begin position="22"/>
        <end position="77"/>
    </location>
</feature>
<keyword evidence="2" id="KW-0805">Transcription regulation</keyword>
<dbReference type="GO" id="GO:0000977">
    <property type="term" value="F:RNA polymerase II transcription regulatory region sequence-specific DNA binding"/>
    <property type="evidence" value="ECO:0007669"/>
    <property type="project" value="TreeGrafter"/>
</dbReference>
<evidence type="ECO:0000313" key="7">
    <source>
        <dbReference type="EMBL" id="KAF7850525.1"/>
    </source>
</evidence>
<sequence length="217" mass="24269">MALSLVNVMGKEMVRGLQPSSPRKTERKIIEKNRRNRMKHLFSVLNSLLPSQPSDQTQEAKSLPDQIDKAIRYIKGLETALKEAKDKKENLMGKKRPSPSTSSNTLDAIKSPQIEIRMRDSSLEVILTSGVHDQFIFSEIFRMLHEEKVEVLNANFSIVGNLVYHLVHAKIGESGLGAATISERLKTFVNGSAAGGGHEEYLPNLWDCGLSPNIWNF</sequence>
<dbReference type="InterPro" id="IPR011598">
    <property type="entry name" value="bHLH_dom"/>
</dbReference>
<comment type="subcellular location">
    <subcellularLocation>
        <location evidence="1">Nucleus</location>
    </subcellularLocation>
</comment>
<dbReference type="PROSITE" id="PS50888">
    <property type="entry name" value="BHLH"/>
    <property type="match status" value="1"/>
</dbReference>
<protein>
    <recommendedName>
        <fullName evidence="6">BHLH domain-containing protein</fullName>
    </recommendedName>
</protein>
<comment type="caution">
    <text evidence="7">The sequence shown here is derived from an EMBL/GenBank/DDBJ whole genome shotgun (WGS) entry which is preliminary data.</text>
</comment>